<reference evidence="2" key="1">
    <citation type="submission" date="2019-02" db="EMBL/GenBank/DDBJ databases">
        <authorList>
            <person name="Gruber-Vodicka R. H."/>
            <person name="Seah K. B. B."/>
        </authorList>
    </citation>
    <scope>NUCLEOTIDE SEQUENCE</scope>
    <source>
        <strain evidence="2">BECK_BZ106</strain>
    </source>
</reference>
<dbReference type="AlphaFoldDB" id="A0A450T5W2"/>
<keyword evidence="1" id="KW-1277">Toxin-antitoxin system</keyword>
<evidence type="ECO:0000256" key="1">
    <source>
        <dbReference type="ARBA" id="ARBA00022649"/>
    </source>
</evidence>
<organism evidence="2">
    <name type="scientific">Candidatus Kentrum sp. FW</name>
    <dbReference type="NCBI Taxonomy" id="2126338"/>
    <lineage>
        <taxon>Bacteria</taxon>
        <taxon>Pseudomonadati</taxon>
        <taxon>Pseudomonadota</taxon>
        <taxon>Gammaproteobacteria</taxon>
        <taxon>Candidatus Kentrum</taxon>
    </lineage>
</organism>
<gene>
    <name evidence="2" type="ORF">BECKFW1821B_GA0114236_10707</name>
</gene>
<name>A0A450T5W2_9GAMM</name>
<dbReference type="Pfam" id="PF07362">
    <property type="entry name" value="CcdA"/>
    <property type="match status" value="1"/>
</dbReference>
<proteinExistence type="predicted"/>
<evidence type="ECO:0000313" key="2">
    <source>
        <dbReference type="EMBL" id="VFJ62120.1"/>
    </source>
</evidence>
<dbReference type="InterPro" id="IPR009956">
    <property type="entry name" value="Post-segregation_anti-tox_CcdA"/>
</dbReference>
<accession>A0A450T5W2</accession>
<sequence length="82" mass="8964">MTLAHSLSGPKKPTNLSINNELLTKAKALDLNLSATFETALASEIRKIERSRWIEENSRAIEVSNGFSEANGLFADSWVSTA</sequence>
<dbReference type="EMBL" id="CAADFD010000070">
    <property type="protein sequence ID" value="VFJ62120.1"/>
    <property type="molecule type" value="Genomic_DNA"/>
</dbReference>
<protein>
    <submittedName>
        <fullName evidence="2">Antitoxin CcdA</fullName>
    </submittedName>
</protein>